<dbReference type="PANTHER" id="PTHR28009">
    <property type="entry name" value="PHEROMONE ALPHA FACTOR RECEPTOR"/>
    <property type="match status" value="1"/>
</dbReference>
<reference evidence="3 4" key="1">
    <citation type="submission" date="2018-04" db="EMBL/GenBank/DDBJ databases">
        <authorList>
            <person name="Huttner S."/>
            <person name="Dainat J."/>
        </authorList>
    </citation>
    <scope>NUCLEOTIDE SEQUENCE [LARGE SCALE GENOMIC DNA]</scope>
</reference>
<organism evidence="3 4">
    <name type="scientific">Thermothielavioides terrestris</name>
    <dbReference type="NCBI Taxonomy" id="2587410"/>
    <lineage>
        <taxon>Eukaryota</taxon>
        <taxon>Fungi</taxon>
        <taxon>Dikarya</taxon>
        <taxon>Ascomycota</taxon>
        <taxon>Pezizomycotina</taxon>
        <taxon>Sordariomycetes</taxon>
        <taxon>Sordariomycetidae</taxon>
        <taxon>Sordariales</taxon>
        <taxon>Chaetomiaceae</taxon>
        <taxon>Thermothielavioides</taxon>
    </lineage>
</organism>
<evidence type="ECO:0000313" key="4">
    <source>
        <dbReference type="Proteomes" id="UP000289323"/>
    </source>
</evidence>
<dbReference type="Proteomes" id="UP000289323">
    <property type="component" value="Unassembled WGS sequence"/>
</dbReference>
<dbReference type="InterPro" id="IPR000366">
    <property type="entry name" value="GPCR_STE2"/>
</dbReference>
<dbReference type="GO" id="GO:0000750">
    <property type="term" value="P:pheromone-dependent signal transduction involved in conjugation with cellular fusion"/>
    <property type="evidence" value="ECO:0007669"/>
    <property type="project" value="TreeGrafter"/>
</dbReference>
<feature type="transmembrane region" description="Helical" evidence="2">
    <location>
        <begin position="202"/>
        <end position="224"/>
    </location>
</feature>
<feature type="region of interest" description="Disordered" evidence="1">
    <location>
        <begin position="309"/>
        <end position="356"/>
    </location>
</feature>
<dbReference type="CDD" id="cd14939">
    <property type="entry name" value="7tmD_STE2"/>
    <property type="match status" value="1"/>
</dbReference>
<feature type="compositionally biased region" description="Gly residues" evidence="1">
    <location>
        <begin position="313"/>
        <end position="329"/>
    </location>
</feature>
<evidence type="ECO:0000256" key="2">
    <source>
        <dbReference type="SAM" id="Phobius"/>
    </source>
</evidence>
<feature type="transmembrane region" description="Helical" evidence="2">
    <location>
        <begin position="124"/>
        <end position="148"/>
    </location>
</feature>
<keyword evidence="2" id="KW-0472">Membrane</keyword>
<protein>
    <submittedName>
        <fullName evidence="3">706c3bb5-7df5-4178-aa77-9bd469b7e95a</fullName>
    </submittedName>
</protein>
<feature type="compositionally biased region" description="Low complexity" evidence="1">
    <location>
        <begin position="330"/>
        <end position="343"/>
    </location>
</feature>
<keyword evidence="2" id="KW-1133">Transmembrane helix</keyword>
<dbReference type="InterPro" id="IPR027458">
    <property type="entry name" value="STE2_TM1-TM2_sf"/>
</dbReference>
<dbReference type="PRINTS" id="PR00250">
    <property type="entry name" value="GPCRSTE2"/>
</dbReference>
<proteinExistence type="predicted"/>
<name>A0A3S4AYM2_9PEZI</name>
<evidence type="ECO:0000313" key="3">
    <source>
        <dbReference type="EMBL" id="SPQ26451.1"/>
    </source>
</evidence>
<dbReference type="Gene3D" id="1.10.287.920">
    <property type="entry name" value="Pheromone alpha factor receptor"/>
    <property type="match status" value="1"/>
</dbReference>
<feature type="transmembrane region" description="Helical" evidence="2">
    <location>
        <begin position="160"/>
        <end position="182"/>
    </location>
</feature>
<dbReference type="PANTHER" id="PTHR28009:SF1">
    <property type="entry name" value="PHEROMONE ALPHA FACTOR RECEPTOR"/>
    <property type="match status" value="1"/>
</dbReference>
<dbReference type="Pfam" id="PF02116">
    <property type="entry name" value="STE2"/>
    <property type="match status" value="1"/>
</dbReference>
<sequence>MESNTSSPGPFDPTTQTFFVLAADGKTRIPVNAAAVTKIITVGSSLAILYGTQIGACIVMLAVVLAMTPRTRFRRLPTIISIAALVVNMLRMVFLAWFTTSTWVNFYTLVSGDPSPVSRSDYNASAAGTVLSIPATILILAALMVQAWSMLSLWPALYKLPAALLSLALVLATIAFNFAVTVLQTRGILDPSFEPRLVHLVWVRQAYLGLITASICWFCFLFNVRLVMHMWTNRSILPSLRGLKAMDVLVITNGILMFVPVVFSALEFQQWDNFESASLTQTSVIIVLPLGTLVAQRLANPAWFGTGAASSSGPGGSGCSGSGIGGGGPNSLSSGTTTITTTTAGGGGPGSAVSTINSSAAKRPLLKKVRSGGGFGGGVHRGGGAVTTHIASDGLAESEKSHRAGRSREDDAYVDLELARIADGDLERGHLGRHGGGGGVRVDYGIERREERVRTDGS</sequence>
<dbReference type="GO" id="GO:0038038">
    <property type="term" value="C:G protein-coupled receptor homodimeric complex"/>
    <property type="evidence" value="ECO:0007669"/>
    <property type="project" value="TreeGrafter"/>
</dbReference>
<feature type="transmembrane region" description="Helical" evidence="2">
    <location>
        <begin position="79"/>
        <end position="104"/>
    </location>
</feature>
<evidence type="ECO:0000256" key="1">
    <source>
        <dbReference type="SAM" id="MobiDB-lite"/>
    </source>
</evidence>
<dbReference type="GO" id="GO:0004932">
    <property type="term" value="F:mating-type factor pheromone receptor activity"/>
    <property type="evidence" value="ECO:0007669"/>
    <property type="project" value="InterPro"/>
</dbReference>
<keyword evidence="2" id="KW-0812">Transmembrane</keyword>
<feature type="transmembrane region" description="Helical" evidence="2">
    <location>
        <begin position="47"/>
        <end position="67"/>
    </location>
</feature>
<gene>
    <name evidence="3" type="ORF">TT172_LOCUS8870</name>
</gene>
<feature type="transmembrane region" description="Helical" evidence="2">
    <location>
        <begin position="245"/>
        <end position="266"/>
    </location>
</feature>
<dbReference type="EMBL" id="OUUZ01000018">
    <property type="protein sequence ID" value="SPQ26451.1"/>
    <property type="molecule type" value="Genomic_DNA"/>
</dbReference>
<accession>A0A3S4AYM2</accession>
<dbReference type="AlphaFoldDB" id="A0A3S4AYM2"/>